<name>A0A194XHM1_MOLSC</name>
<evidence type="ECO:0000256" key="4">
    <source>
        <dbReference type="ARBA" id="ARBA00023004"/>
    </source>
</evidence>
<dbReference type="RefSeq" id="XP_018073627.1">
    <property type="nucleotide sequence ID" value="XM_018216790.1"/>
</dbReference>
<evidence type="ECO:0000256" key="1">
    <source>
        <dbReference type="ARBA" id="ARBA00001971"/>
    </source>
</evidence>
<dbReference type="GeneID" id="28826516"/>
<keyword evidence="5" id="KW-0472">Membrane</keyword>
<dbReference type="GO" id="GO:0008168">
    <property type="term" value="F:methyltransferase activity"/>
    <property type="evidence" value="ECO:0007669"/>
    <property type="project" value="UniProtKB-KW"/>
</dbReference>
<dbReference type="PRINTS" id="PR00463">
    <property type="entry name" value="EP450I"/>
</dbReference>
<dbReference type="PANTHER" id="PTHR24305">
    <property type="entry name" value="CYTOCHROME P450"/>
    <property type="match status" value="1"/>
</dbReference>
<accession>A0A194XHM1</accession>
<keyword evidence="5" id="KW-1133">Transmembrane helix</keyword>
<dbReference type="SUPFAM" id="SSF48264">
    <property type="entry name" value="Cytochrome P450"/>
    <property type="match status" value="1"/>
</dbReference>
<evidence type="ECO:0000313" key="6">
    <source>
        <dbReference type="EMBL" id="KUJ19272.1"/>
    </source>
</evidence>
<keyword evidence="3" id="KW-0479">Metal-binding</keyword>
<proteinExistence type="inferred from homology"/>
<dbReference type="Gene3D" id="1.10.630.10">
    <property type="entry name" value="Cytochrome P450"/>
    <property type="match status" value="1"/>
</dbReference>
<dbReference type="OrthoDB" id="3934656at2759"/>
<dbReference type="GO" id="GO:0005506">
    <property type="term" value="F:iron ion binding"/>
    <property type="evidence" value="ECO:0007669"/>
    <property type="project" value="InterPro"/>
</dbReference>
<dbReference type="InterPro" id="IPR050121">
    <property type="entry name" value="Cytochrome_P450_monoxygenase"/>
</dbReference>
<dbReference type="PRINTS" id="PR00385">
    <property type="entry name" value="P450"/>
</dbReference>
<dbReference type="GO" id="GO:0032259">
    <property type="term" value="P:methylation"/>
    <property type="evidence" value="ECO:0007669"/>
    <property type="project" value="UniProtKB-KW"/>
</dbReference>
<evidence type="ECO:0000256" key="2">
    <source>
        <dbReference type="ARBA" id="ARBA00010617"/>
    </source>
</evidence>
<dbReference type="GO" id="GO:0004497">
    <property type="term" value="F:monooxygenase activity"/>
    <property type="evidence" value="ECO:0007669"/>
    <property type="project" value="InterPro"/>
</dbReference>
<gene>
    <name evidence="6" type="ORF">LY89DRAFT_695873</name>
</gene>
<dbReference type="InterPro" id="IPR001128">
    <property type="entry name" value="Cyt_P450"/>
</dbReference>
<keyword evidence="5" id="KW-0812">Transmembrane</keyword>
<dbReference type="PANTHER" id="PTHR24305:SF232">
    <property type="entry name" value="P450, PUTATIVE (EUROFUNG)-RELATED"/>
    <property type="match status" value="1"/>
</dbReference>
<evidence type="ECO:0000256" key="5">
    <source>
        <dbReference type="SAM" id="Phobius"/>
    </source>
</evidence>
<dbReference type="CDD" id="cd11060">
    <property type="entry name" value="CYP57A1-like"/>
    <property type="match status" value="1"/>
</dbReference>
<dbReference type="KEGG" id="psco:LY89DRAFT_695873"/>
<evidence type="ECO:0000256" key="3">
    <source>
        <dbReference type="ARBA" id="ARBA00022723"/>
    </source>
</evidence>
<dbReference type="GO" id="GO:0016705">
    <property type="term" value="F:oxidoreductase activity, acting on paired donors, with incorporation or reduction of molecular oxygen"/>
    <property type="evidence" value="ECO:0007669"/>
    <property type="project" value="InterPro"/>
</dbReference>
<comment type="similarity">
    <text evidence="2">Belongs to the cytochrome P450 family.</text>
</comment>
<dbReference type="InterPro" id="IPR002401">
    <property type="entry name" value="Cyt_P450_E_grp-I"/>
</dbReference>
<feature type="transmembrane region" description="Helical" evidence="5">
    <location>
        <begin position="6"/>
        <end position="27"/>
    </location>
</feature>
<dbReference type="Proteomes" id="UP000070700">
    <property type="component" value="Unassembled WGS sequence"/>
</dbReference>
<dbReference type="Pfam" id="PF00067">
    <property type="entry name" value="p450"/>
    <property type="match status" value="1"/>
</dbReference>
<protein>
    <submittedName>
        <fullName evidence="6">Putative cytochrome P450 pisatin demethylase</fullName>
    </submittedName>
</protein>
<organism evidence="6 7">
    <name type="scientific">Mollisia scopiformis</name>
    <name type="common">Conifer needle endophyte fungus</name>
    <name type="synonym">Phialocephala scopiformis</name>
    <dbReference type="NCBI Taxonomy" id="149040"/>
    <lineage>
        <taxon>Eukaryota</taxon>
        <taxon>Fungi</taxon>
        <taxon>Dikarya</taxon>
        <taxon>Ascomycota</taxon>
        <taxon>Pezizomycotina</taxon>
        <taxon>Leotiomycetes</taxon>
        <taxon>Helotiales</taxon>
        <taxon>Mollisiaceae</taxon>
        <taxon>Mollisia</taxon>
    </lineage>
</organism>
<keyword evidence="4" id="KW-0408">Iron</keyword>
<dbReference type="EMBL" id="KQ947411">
    <property type="protein sequence ID" value="KUJ19272.1"/>
    <property type="molecule type" value="Genomic_DNA"/>
</dbReference>
<dbReference type="InParanoid" id="A0A194XHM1"/>
<keyword evidence="6" id="KW-0489">Methyltransferase</keyword>
<keyword evidence="6" id="KW-0808">Transferase</keyword>
<dbReference type="AlphaFoldDB" id="A0A194XHM1"/>
<comment type="cofactor">
    <cofactor evidence="1">
        <name>heme</name>
        <dbReference type="ChEBI" id="CHEBI:30413"/>
    </cofactor>
</comment>
<keyword evidence="7" id="KW-1185">Reference proteome</keyword>
<sequence>MADSSFIVLLFQLFKSNLVLIVFTFIIKHLLRNKYGSGISHIPGPSLAAWTDLWRVNNVRKGKSHMTMIELHKKYGKLVRTAPNVIDVSDAAEIPKIYDIKGAFYLILSVLWKGKAQMSLFSSRDQVYHRELKRKAGNMYSMTSLLEMEDSIDECTALFVKILGELADKGEAMDLGAWLQYYAFDVIGEISFNKKFGFLEKGGDLDDMMATIDGILFYSTVIGQVPYLHPFLLGNPLLPVFVPQVESWNHVVNFTVQAMKARSDSGSPKKETSKDMLSRCLSANLSEDDILILLSTNVFAGSDTTAIALRSTIYHLLKNPSCLSTVLEELDANSHRLSSFITYKESKDYLPYMNAALKEGMRVHPSVGLLLERYVPKGGATICGAYIPEGTTVGINAWTVHFDEKVFEDPESFRPERWLTRDEKKLAEMEKSFFSFGAGSR</sequence>
<evidence type="ECO:0000313" key="7">
    <source>
        <dbReference type="Proteomes" id="UP000070700"/>
    </source>
</evidence>
<reference evidence="6 7" key="1">
    <citation type="submission" date="2015-10" db="EMBL/GenBank/DDBJ databases">
        <title>Full genome of DAOMC 229536 Phialocephala scopiformis, a fungal endophyte of spruce producing the potent anti-insectan compound rugulosin.</title>
        <authorList>
            <consortium name="DOE Joint Genome Institute"/>
            <person name="Walker A.K."/>
            <person name="Frasz S.L."/>
            <person name="Seifert K.A."/>
            <person name="Miller J.D."/>
            <person name="Mondo S.J."/>
            <person name="Labutti K."/>
            <person name="Lipzen A."/>
            <person name="Dockter R."/>
            <person name="Kennedy M."/>
            <person name="Grigoriev I.V."/>
            <person name="Spatafora J.W."/>
        </authorList>
    </citation>
    <scope>NUCLEOTIDE SEQUENCE [LARGE SCALE GENOMIC DNA]</scope>
    <source>
        <strain evidence="6 7">CBS 120377</strain>
    </source>
</reference>
<dbReference type="InterPro" id="IPR036396">
    <property type="entry name" value="Cyt_P450_sf"/>
</dbReference>
<dbReference type="GO" id="GO:0020037">
    <property type="term" value="F:heme binding"/>
    <property type="evidence" value="ECO:0007669"/>
    <property type="project" value="InterPro"/>
</dbReference>